<feature type="region of interest" description="Disordered" evidence="5">
    <location>
        <begin position="61"/>
        <end position="83"/>
    </location>
</feature>
<reference evidence="8 9" key="1">
    <citation type="journal article" date="2017" name="Nature">
        <title>The Apostasia genome and the evolution of orchids.</title>
        <authorList>
            <person name="Zhang G.Q."/>
            <person name="Liu K.W."/>
            <person name="Li Z."/>
            <person name="Lohaus R."/>
            <person name="Hsiao Y.Y."/>
            <person name="Niu S.C."/>
            <person name="Wang J.Y."/>
            <person name="Lin Y.C."/>
            <person name="Xu Q."/>
            <person name="Chen L.J."/>
            <person name="Yoshida K."/>
            <person name="Fujiwara S."/>
            <person name="Wang Z.W."/>
            <person name="Zhang Y.Q."/>
            <person name="Mitsuda N."/>
            <person name="Wang M."/>
            <person name="Liu G.H."/>
            <person name="Pecoraro L."/>
            <person name="Huang H.X."/>
            <person name="Xiao X.J."/>
            <person name="Lin M."/>
            <person name="Wu X.Y."/>
            <person name="Wu W.L."/>
            <person name="Chen Y.Y."/>
            <person name="Chang S.B."/>
            <person name="Sakamoto S."/>
            <person name="Ohme-Takagi M."/>
            <person name="Yagi M."/>
            <person name="Zeng S.J."/>
            <person name="Shen C.Y."/>
            <person name="Yeh C.M."/>
            <person name="Luo Y.B."/>
            <person name="Tsai W.C."/>
            <person name="Van de Peer Y."/>
            <person name="Liu Z.J."/>
        </authorList>
    </citation>
    <scope>NUCLEOTIDE SEQUENCE [LARGE SCALE GENOMIC DNA]</scope>
    <source>
        <strain evidence="9">cv. Shenzhen</strain>
        <tissue evidence="8">Stem</tissue>
    </source>
</reference>
<evidence type="ECO:0000313" key="8">
    <source>
        <dbReference type="EMBL" id="PKA45612.1"/>
    </source>
</evidence>
<sequence length="763" mass="86077">MTCCQRAAPLPNFEFVSSIPVDLQSLNQRVAPARSMVASKGRGAGGIRILDEFRALKDDVKKHGSESGKDGSTASAAKFSRKSGVHNASFRPFLQTNQIDEGKVHGRRKALADIGNINNQRSQQFASRVNKGSKLTCTMETFEGSKKVNLNGSNCLSKRKISIARNSNVRRLSITKSIVISDVTSTKNLRRILSSYAFGAFKSLFATPSSSFVVFILAFTSGNDSIPIFIKTTSFSKTWICFSASFRSLLSGKNSNLAILNLSSCSQPSVMGKLLTPGFNTNCYLGSKLSFEVDTTISIIGSFEDRGASLSCKGLAGVFVLEIASCSFLSAPSEVEFFDCTPRLKQCVAKEFVVKFPVQLPRICTTMFYGLKVSSKLQRASLGTQNIDIKKLTIAKFSEIKDLKKPGRSNRHDNTFISQELCCDCHSNNSSDEVVKKTISSKKNTRRKSYTSSLLIRNCDDFVKNDMLPYTDDFRNPLEVVEYVEEIYRYYWTMEVTSSYLKSFYSSAKYNCNVHWFIVAVTNALAAGRPHLANYMEMQSEISPKMRDILVNWLIEVHHKYQLMEESLFLMVELLDRLLSVVNVQKKELQLYGLTCLLLASKYEDHWHPKVVELLSLSVDQYTRNEILAMEWFVLKKLQFHLNVPTPYVFMLRFLKAAEPDKKLEDLAFYLVELCIGENEYLKYKPSLFCASAIFVARCSLKLIPFWTGLLSKLTHYEETPAEMILRFHKAASCKPIKYTYQKFLKSDRNCVASVKPISRLPP</sequence>
<dbReference type="Pfam" id="PF00134">
    <property type="entry name" value="Cyclin_N"/>
    <property type="match status" value="1"/>
</dbReference>
<dbReference type="OrthoDB" id="5590282at2759"/>
<dbReference type="GO" id="GO:0051301">
    <property type="term" value="P:cell division"/>
    <property type="evidence" value="ECO:0007669"/>
    <property type="project" value="UniProtKB-KW"/>
</dbReference>
<dbReference type="InterPro" id="IPR004367">
    <property type="entry name" value="Cyclin_C-dom"/>
</dbReference>
<dbReference type="FunFam" id="1.10.472.10:FF:000057">
    <property type="entry name" value="Cyclin N-terminal domain containing 2"/>
    <property type="match status" value="1"/>
</dbReference>
<keyword evidence="9" id="KW-1185">Reference proteome</keyword>
<dbReference type="Proteomes" id="UP000236161">
    <property type="component" value="Unassembled WGS sequence"/>
</dbReference>
<dbReference type="PANTHER" id="PTHR10177">
    <property type="entry name" value="CYCLINS"/>
    <property type="match status" value="1"/>
</dbReference>
<dbReference type="InterPro" id="IPR039361">
    <property type="entry name" value="Cyclin"/>
</dbReference>
<dbReference type="InterPro" id="IPR013763">
    <property type="entry name" value="Cyclin-like_dom"/>
</dbReference>
<feature type="domain" description="Cyclin-like" evidence="6">
    <location>
        <begin position="649"/>
        <end position="730"/>
    </location>
</feature>
<dbReference type="InterPro" id="IPR036915">
    <property type="entry name" value="Cyclin-like_sf"/>
</dbReference>
<name>A0A2H9ZQP4_9ASPA</name>
<proteinExistence type="inferred from homology"/>
<organism evidence="8 9">
    <name type="scientific">Apostasia shenzhenica</name>
    <dbReference type="NCBI Taxonomy" id="1088818"/>
    <lineage>
        <taxon>Eukaryota</taxon>
        <taxon>Viridiplantae</taxon>
        <taxon>Streptophyta</taxon>
        <taxon>Embryophyta</taxon>
        <taxon>Tracheophyta</taxon>
        <taxon>Spermatophyta</taxon>
        <taxon>Magnoliopsida</taxon>
        <taxon>Liliopsida</taxon>
        <taxon>Asparagales</taxon>
        <taxon>Orchidaceae</taxon>
        <taxon>Apostasioideae</taxon>
        <taxon>Apostasia</taxon>
    </lineage>
</organism>
<dbReference type="Pfam" id="PF02984">
    <property type="entry name" value="Cyclin_C"/>
    <property type="match status" value="1"/>
</dbReference>
<feature type="domain" description="Cyclin-like" evidence="6">
    <location>
        <begin position="552"/>
        <end position="636"/>
    </location>
</feature>
<protein>
    <submittedName>
        <fullName evidence="8">Cyclin-B3-1</fullName>
    </submittedName>
</protein>
<dbReference type="SMART" id="SM01332">
    <property type="entry name" value="Cyclin_C"/>
    <property type="match status" value="1"/>
</dbReference>
<evidence type="ECO:0000256" key="4">
    <source>
        <dbReference type="RuleBase" id="RU000383"/>
    </source>
</evidence>
<keyword evidence="3" id="KW-0131">Cell cycle</keyword>
<accession>A0A2H9ZQP4</accession>
<comment type="similarity">
    <text evidence="4">Belongs to the cyclin family.</text>
</comment>
<dbReference type="Gene3D" id="1.10.472.10">
    <property type="entry name" value="Cyclin-like"/>
    <property type="match status" value="2"/>
</dbReference>
<gene>
    <name evidence="8" type="primary">CYCB3-1</name>
    <name evidence="8" type="ORF">AXF42_Ash010952</name>
</gene>
<evidence type="ECO:0000256" key="2">
    <source>
        <dbReference type="ARBA" id="ARBA00023127"/>
    </source>
</evidence>
<evidence type="ECO:0000256" key="5">
    <source>
        <dbReference type="SAM" id="MobiDB-lite"/>
    </source>
</evidence>
<evidence type="ECO:0000256" key="1">
    <source>
        <dbReference type="ARBA" id="ARBA00022618"/>
    </source>
</evidence>
<evidence type="ECO:0000313" key="9">
    <source>
        <dbReference type="Proteomes" id="UP000236161"/>
    </source>
</evidence>
<evidence type="ECO:0000259" key="6">
    <source>
        <dbReference type="SMART" id="SM00385"/>
    </source>
</evidence>
<keyword evidence="2 4" id="KW-0195">Cyclin</keyword>
<dbReference type="EMBL" id="KZ454830">
    <property type="protein sequence ID" value="PKA45612.1"/>
    <property type="molecule type" value="Genomic_DNA"/>
</dbReference>
<dbReference type="SMART" id="SM00385">
    <property type="entry name" value="CYCLIN"/>
    <property type="match status" value="2"/>
</dbReference>
<dbReference type="AlphaFoldDB" id="A0A2H9ZQP4"/>
<dbReference type="SUPFAM" id="SSF47954">
    <property type="entry name" value="Cyclin-like"/>
    <property type="match status" value="2"/>
</dbReference>
<keyword evidence="1" id="KW-0132">Cell division</keyword>
<evidence type="ECO:0000256" key="3">
    <source>
        <dbReference type="ARBA" id="ARBA00023306"/>
    </source>
</evidence>
<dbReference type="STRING" id="1088818.A0A2H9ZQP4"/>
<dbReference type="InterPro" id="IPR006671">
    <property type="entry name" value="Cyclin_N"/>
</dbReference>
<evidence type="ECO:0000259" key="7">
    <source>
        <dbReference type="SMART" id="SM01332"/>
    </source>
</evidence>
<feature type="domain" description="Cyclin C-terminal" evidence="7">
    <location>
        <begin position="645"/>
        <end position="758"/>
    </location>
</feature>